<organism evidence="1 2">
    <name type="scientific">Hyalomma asiaticum</name>
    <name type="common">Tick</name>
    <dbReference type="NCBI Taxonomy" id="266040"/>
    <lineage>
        <taxon>Eukaryota</taxon>
        <taxon>Metazoa</taxon>
        <taxon>Ecdysozoa</taxon>
        <taxon>Arthropoda</taxon>
        <taxon>Chelicerata</taxon>
        <taxon>Arachnida</taxon>
        <taxon>Acari</taxon>
        <taxon>Parasitiformes</taxon>
        <taxon>Ixodida</taxon>
        <taxon>Ixodoidea</taxon>
        <taxon>Ixodidae</taxon>
        <taxon>Hyalomminae</taxon>
        <taxon>Hyalomma</taxon>
    </lineage>
</organism>
<sequence>MPCCKVGADSSGPFSPLRRGAERLWLGRTPTLLAWPKRCVLVSMVFVGFSLAAGIRRSFVEAAYSLQREAHWKMFNNDTSSGNWTTDFIRSFQSSFTWGLFIGHVIGSALSYKYHANSRHTAGFLTAPRGRWSDASAPDFPRVTTIPARSGRRLHFGSLLSFQIFSVFESLFSSTAGLYFYGMLGILWVLPWFLLISETPSKHPGVSTREKIYIIDSLQTQEHIPFSQPTSVPMRSILSSGPVWAILLASFGRTWTYNTLLHIMQWYYNDEAHTFLTPARLALFHPGTYSPACRLYGSSIANYQHIFYSCPAHLPPASWHLRSPQQWEEALSSTRPDLQLRLVTWAEDVAARHCLDATTGSLKAAHNAAF</sequence>
<reference evidence="1" key="1">
    <citation type="submission" date="2020-05" db="EMBL/GenBank/DDBJ databases">
        <title>Large-scale comparative analyses of tick genomes elucidate their genetic diversity and vector capacities.</title>
        <authorList>
            <person name="Jia N."/>
            <person name="Wang J."/>
            <person name="Shi W."/>
            <person name="Du L."/>
            <person name="Sun Y."/>
            <person name="Zhan W."/>
            <person name="Jiang J."/>
            <person name="Wang Q."/>
            <person name="Zhang B."/>
            <person name="Ji P."/>
            <person name="Sakyi L.B."/>
            <person name="Cui X."/>
            <person name="Yuan T."/>
            <person name="Jiang B."/>
            <person name="Yang W."/>
            <person name="Lam T.T.-Y."/>
            <person name="Chang Q."/>
            <person name="Ding S."/>
            <person name="Wang X."/>
            <person name="Zhu J."/>
            <person name="Ruan X."/>
            <person name="Zhao L."/>
            <person name="Wei J."/>
            <person name="Que T."/>
            <person name="Du C."/>
            <person name="Cheng J."/>
            <person name="Dai P."/>
            <person name="Han X."/>
            <person name="Huang E."/>
            <person name="Gao Y."/>
            <person name="Liu J."/>
            <person name="Shao H."/>
            <person name="Ye R."/>
            <person name="Li L."/>
            <person name="Wei W."/>
            <person name="Wang X."/>
            <person name="Wang C."/>
            <person name="Yang T."/>
            <person name="Huo Q."/>
            <person name="Li W."/>
            <person name="Guo W."/>
            <person name="Chen H."/>
            <person name="Zhou L."/>
            <person name="Ni X."/>
            <person name="Tian J."/>
            <person name="Zhou Y."/>
            <person name="Sheng Y."/>
            <person name="Liu T."/>
            <person name="Pan Y."/>
            <person name="Xia L."/>
            <person name="Li J."/>
            <person name="Zhao F."/>
            <person name="Cao W."/>
        </authorList>
    </citation>
    <scope>NUCLEOTIDE SEQUENCE</scope>
    <source>
        <strain evidence="1">Hyas-2018</strain>
    </source>
</reference>
<proteinExistence type="predicted"/>
<keyword evidence="2" id="KW-1185">Reference proteome</keyword>
<evidence type="ECO:0000313" key="2">
    <source>
        <dbReference type="Proteomes" id="UP000821845"/>
    </source>
</evidence>
<name>A0ACB7SNC5_HYAAI</name>
<dbReference type="Proteomes" id="UP000821845">
    <property type="component" value="Chromosome 3"/>
</dbReference>
<dbReference type="EMBL" id="CM023483">
    <property type="protein sequence ID" value="KAH6936175.1"/>
    <property type="molecule type" value="Genomic_DNA"/>
</dbReference>
<comment type="caution">
    <text evidence="1">The sequence shown here is derived from an EMBL/GenBank/DDBJ whole genome shotgun (WGS) entry which is preliminary data.</text>
</comment>
<evidence type="ECO:0000313" key="1">
    <source>
        <dbReference type="EMBL" id="KAH6936175.1"/>
    </source>
</evidence>
<gene>
    <name evidence="1" type="ORF">HPB50_014519</name>
</gene>
<protein>
    <submittedName>
        <fullName evidence="1">Uncharacterized protein</fullName>
    </submittedName>
</protein>
<accession>A0ACB7SNC5</accession>